<dbReference type="NCBIfam" id="TIGR01640">
    <property type="entry name" value="F_box_assoc_1"/>
    <property type="match status" value="1"/>
</dbReference>
<dbReference type="Proteomes" id="UP001237642">
    <property type="component" value="Unassembled WGS sequence"/>
</dbReference>
<evidence type="ECO:0000313" key="2">
    <source>
        <dbReference type="EMBL" id="KAK1347104.1"/>
    </source>
</evidence>
<dbReference type="PANTHER" id="PTHR31672">
    <property type="entry name" value="BNACNNG10540D PROTEIN"/>
    <property type="match status" value="1"/>
</dbReference>
<dbReference type="EMBL" id="JAUIZM010000314">
    <property type="protein sequence ID" value="KAK1347104.1"/>
    <property type="molecule type" value="Genomic_DNA"/>
</dbReference>
<name>A0AAD8GM98_9APIA</name>
<evidence type="ECO:0000313" key="4">
    <source>
        <dbReference type="Proteomes" id="UP001237642"/>
    </source>
</evidence>
<dbReference type="InterPro" id="IPR050796">
    <property type="entry name" value="SCF_F-box_component"/>
</dbReference>
<protein>
    <recommendedName>
        <fullName evidence="1">F-box associated beta-propeller type 1 domain-containing protein</fullName>
    </recommendedName>
</protein>
<dbReference type="InterPro" id="IPR017451">
    <property type="entry name" value="F-box-assoc_interact_dom"/>
</dbReference>
<reference evidence="2" key="2">
    <citation type="submission" date="2023-05" db="EMBL/GenBank/DDBJ databases">
        <authorList>
            <person name="Schelkunov M.I."/>
        </authorList>
    </citation>
    <scope>NUCLEOTIDE SEQUENCE</scope>
    <source>
        <strain evidence="2">Hsosn_3</strain>
        <tissue evidence="2">Leaf</tissue>
    </source>
</reference>
<evidence type="ECO:0000259" key="1">
    <source>
        <dbReference type="Pfam" id="PF07734"/>
    </source>
</evidence>
<accession>A0AAD8GM98</accession>
<dbReference type="SUPFAM" id="SSF81383">
    <property type="entry name" value="F-box domain"/>
    <property type="match status" value="1"/>
</dbReference>
<sequence>MYDRGNRTKKTTKQQIVEFRQEINQMSLIDVVSESLIARIIAGFPIASICVFRCVCKLFLKLISEKFFTKFYTEMSPYTTIVFNNNFGIHLVEIAKGYCRSYKSIIPIRNAKIVGSCKGLICFLRLYGGVAYFPCLQPILYICNPILGQYTILPKPNNKYGSKRQIKEVYGFGFSSSTDHYKILRISTLIHPMHPIYKKRSEAEVLIVGINTWKSIGYLPYPSNQESLDVIVKGAFHWLFYNEMEDFTSLYAFKIEEERDYQIPFPSGIGKGKVNMSIGVLNNCLCLFDNSGLTHFGIWSMQKYEVGESWALNCILTTSIPAGLDTSSLHLVAVLKDDGILVKLRNGNFYIYDQKKKNFTRLVIDNVELWADFNCHAVHSSNFYPLDLISTGCLIDHKW</sequence>
<feature type="domain" description="F-box associated beta-propeller type 1" evidence="1">
    <location>
        <begin position="138"/>
        <end position="358"/>
    </location>
</feature>
<dbReference type="Pfam" id="PF07734">
    <property type="entry name" value="FBA_1"/>
    <property type="match status" value="1"/>
</dbReference>
<dbReference type="AlphaFoldDB" id="A0AAD8GM98"/>
<dbReference type="InterPro" id="IPR036047">
    <property type="entry name" value="F-box-like_dom_sf"/>
</dbReference>
<dbReference type="InterPro" id="IPR006527">
    <property type="entry name" value="F-box-assoc_dom_typ1"/>
</dbReference>
<dbReference type="PANTHER" id="PTHR31672:SF13">
    <property type="entry name" value="F-BOX PROTEIN CPR30-LIKE"/>
    <property type="match status" value="1"/>
</dbReference>
<evidence type="ECO:0000313" key="3">
    <source>
        <dbReference type="EMBL" id="KAK1401982.1"/>
    </source>
</evidence>
<gene>
    <name evidence="3" type="ORF">POM88_001587</name>
    <name evidence="2" type="ORF">POM88_055080</name>
</gene>
<keyword evidence="4" id="KW-1185">Reference proteome</keyword>
<reference evidence="2" key="1">
    <citation type="submission" date="2023-02" db="EMBL/GenBank/DDBJ databases">
        <title>Genome of toxic invasive species Heracleum sosnowskyi carries increased number of genes despite the absence of recent whole-genome duplications.</title>
        <authorList>
            <person name="Schelkunov M."/>
            <person name="Shtratnikova V."/>
            <person name="Makarenko M."/>
            <person name="Klepikova A."/>
            <person name="Omelchenko D."/>
            <person name="Novikova G."/>
            <person name="Obukhova E."/>
            <person name="Bogdanov V."/>
            <person name="Penin A."/>
            <person name="Logacheva M."/>
        </authorList>
    </citation>
    <scope>NUCLEOTIDE SEQUENCE</scope>
    <source>
        <strain evidence="2">Hsosn_3</strain>
        <tissue evidence="2">Leaf</tissue>
    </source>
</reference>
<proteinExistence type="predicted"/>
<dbReference type="EMBL" id="JAUIZM010000001">
    <property type="protein sequence ID" value="KAK1401982.1"/>
    <property type="molecule type" value="Genomic_DNA"/>
</dbReference>
<organism evidence="2 4">
    <name type="scientific">Heracleum sosnowskyi</name>
    <dbReference type="NCBI Taxonomy" id="360622"/>
    <lineage>
        <taxon>Eukaryota</taxon>
        <taxon>Viridiplantae</taxon>
        <taxon>Streptophyta</taxon>
        <taxon>Embryophyta</taxon>
        <taxon>Tracheophyta</taxon>
        <taxon>Spermatophyta</taxon>
        <taxon>Magnoliopsida</taxon>
        <taxon>eudicotyledons</taxon>
        <taxon>Gunneridae</taxon>
        <taxon>Pentapetalae</taxon>
        <taxon>asterids</taxon>
        <taxon>campanulids</taxon>
        <taxon>Apiales</taxon>
        <taxon>Apiaceae</taxon>
        <taxon>Apioideae</taxon>
        <taxon>apioid superclade</taxon>
        <taxon>Tordylieae</taxon>
        <taxon>Tordyliinae</taxon>
        <taxon>Heracleum</taxon>
    </lineage>
</organism>
<comment type="caution">
    <text evidence="2">The sequence shown here is derived from an EMBL/GenBank/DDBJ whole genome shotgun (WGS) entry which is preliminary data.</text>
</comment>